<feature type="transmembrane region" description="Helical" evidence="1">
    <location>
        <begin position="120"/>
        <end position="141"/>
    </location>
</feature>
<dbReference type="GeneID" id="85015233"/>
<evidence type="ECO:0000313" key="3">
    <source>
        <dbReference type="Proteomes" id="UP000522163"/>
    </source>
</evidence>
<keyword evidence="1" id="KW-0472">Membrane</keyword>
<sequence length="238" mass="26616">MISMIQLKQVLRNRRFVLFTILLPLAWYMFLYNIQADMLPNIMLGIAVFIGIIGNSLATFSKRISSDIGFYSFESRFSNYGIKNYLLDQTLVQIVLNALIFVVVLGAATVFAKFPINGKLGIQFFLLTIMGIYFSVIGFVLGVRLDAKLIDTVGFPVIILAALTIIPFASFGAESGFISLVAKVQRIFPGYYYTNMMNAILSGNGIQLKDMLLFITTFVLNIIPLYFLVPKVKLSKAK</sequence>
<comment type="caution">
    <text evidence="2">The sequence shown here is derived from an EMBL/GenBank/DDBJ whole genome shotgun (WGS) entry which is preliminary data.</text>
</comment>
<dbReference type="Proteomes" id="UP000522163">
    <property type="component" value="Unassembled WGS sequence"/>
</dbReference>
<feature type="transmembrane region" description="Helical" evidence="1">
    <location>
        <begin position="211"/>
        <end position="229"/>
    </location>
</feature>
<feature type="transmembrane region" description="Helical" evidence="1">
    <location>
        <begin position="16"/>
        <end position="36"/>
    </location>
</feature>
<keyword evidence="1" id="KW-0812">Transmembrane</keyword>
<protein>
    <submittedName>
        <fullName evidence="2">ABC-2 type transport system permease protein</fullName>
    </submittedName>
</protein>
<proteinExistence type="predicted"/>
<evidence type="ECO:0000313" key="2">
    <source>
        <dbReference type="EMBL" id="MBB6041708.1"/>
    </source>
</evidence>
<organism evidence="2 3">
    <name type="scientific">Oribacterium sinus</name>
    <dbReference type="NCBI Taxonomy" id="237576"/>
    <lineage>
        <taxon>Bacteria</taxon>
        <taxon>Bacillati</taxon>
        <taxon>Bacillota</taxon>
        <taxon>Clostridia</taxon>
        <taxon>Lachnospirales</taxon>
        <taxon>Lachnospiraceae</taxon>
        <taxon>Oribacterium</taxon>
    </lineage>
</organism>
<feature type="transmembrane region" description="Helical" evidence="1">
    <location>
        <begin position="94"/>
        <end position="114"/>
    </location>
</feature>
<gene>
    <name evidence="2" type="ORF">HNQ46_001698</name>
</gene>
<evidence type="ECO:0000256" key="1">
    <source>
        <dbReference type="SAM" id="Phobius"/>
    </source>
</evidence>
<keyword evidence="1" id="KW-1133">Transmembrane helix</keyword>
<reference evidence="2 3" key="1">
    <citation type="submission" date="2020-08" db="EMBL/GenBank/DDBJ databases">
        <title>Genomic Encyclopedia of Type Strains, Phase IV (KMG-IV): sequencing the most valuable type-strain genomes for metagenomic binning, comparative biology and taxonomic classification.</title>
        <authorList>
            <person name="Goeker M."/>
        </authorList>
    </citation>
    <scope>NUCLEOTIDE SEQUENCE [LARGE SCALE GENOMIC DNA]</scope>
    <source>
        <strain evidence="2 3">DSM 17245</strain>
    </source>
</reference>
<dbReference type="EMBL" id="JACHHH010000008">
    <property type="protein sequence ID" value="MBB6041708.1"/>
    <property type="molecule type" value="Genomic_DNA"/>
</dbReference>
<name>A0A7W9SGE6_9FIRM</name>
<feature type="transmembrane region" description="Helical" evidence="1">
    <location>
        <begin position="153"/>
        <end position="173"/>
    </location>
</feature>
<dbReference type="RefSeq" id="WP_183684285.1">
    <property type="nucleotide sequence ID" value="NZ_JACHHH010000008.1"/>
</dbReference>
<accession>A0A7W9SGE6</accession>
<dbReference type="AlphaFoldDB" id="A0A7W9SGE6"/>
<feature type="transmembrane region" description="Helical" evidence="1">
    <location>
        <begin position="42"/>
        <end position="60"/>
    </location>
</feature>